<organism evidence="9 10">
    <name type="scientific">Acer saccharum</name>
    <name type="common">Sugar maple</name>
    <dbReference type="NCBI Taxonomy" id="4024"/>
    <lineage>
        <taxon>Eukaryota</taxon>
        <taxon>Viridiplantae</taxon>
        <taxon>Streptophyta</taxon>
        <taxon>Embryophyta</taxon>
        <taxon>Tracheophyta</taxon>
        <taxon>Spermatophyta</taxon>
        <taxon>Magnoliopsida</taxon>
        <taxon>eudicotyledons</taxon>
        <taxon>Gunneridae</taxon>
        <taxon>Pentapetalae</taxon>
        <taxon>rosids</taxon>
        <taxon>malvids</taxon>
        <taxon>Sapindales</taxon>
        <taxon>Sapindaceae</taxon>
        <taxon>Hippocastanoideae</taxon>
        <taxon>Acereae</taxon>
        <taxon>Acer</taxon>
    </lineage>
</organism>
<evidence type="ECO:0000256" key="4">
    <source>
        <dbReference type="ARBA" id="ARBA00023163"/>
    </source>
</evidence>
<sequence>MTKTKHLQNHISNLKNPKPNSSSSSHSLFADYNFLKTTSFTVDTNLRRARVKSKRVMLPRDSVALMTYSMEPCKDFRQSMTEMVVSRIEQNLAIDWNYIEELVICFLELNDVNVMCIWNAFTEVVAEVVSYQRMHSI</sequence>
<evidence type="ECO:0000313" key="10">
    <source>
        <dbReference type="Proteomes" id="UP001168877"/>
    </source>
</evidence>
<feature type="region of interest" description="Disordered" evidence="7">
    <location>
        <begin position="1"/>
        <end position="24"/>
    </location>
</feature>
<dbReference type="GO" id="GO:0045892">
    <property type="term" value="P:negative regulation of DNA-templated transcription"/>
    <property type="evidence" value="ECO:0007669"/>
    <property type="project" value="UniProtKB-UniRule"/>
</dbReference>
<keyword evidence="2 6" id="KW-0678">Repressor</keyword>
<comment type="caution">
    <text evidence="9">The sequence shown here is derived from an EMBL/GenBank/DDBJ whole genome shotgun (WGS) entry which is preliminary data.</text>
</comment>
<dbReference type="AlphaFoldDB" id="A0AA39V8U2"/>
<evidence type="ECO:0000313" key="9">
    <source>
        <dbReference type="EMBL" id="KAK0571661.1"/>
    </source>
</evidence>
<dbReference type="InterPro" id="IPR006458">
    <property type="entry name" value="Ovate_C"/>
</dbReference>
<evidence type="ECO:0000259" key="8">
    <source>
        <dbReference type="PROSITE" id="PS51754"/>
    </source>
</evidence>
<dbReference type="PROSITE" id="PS51754">
    <property type="entry name" value="OVATE"/>
    <property type="match status" value="1"/>
</dbReference>
<comment type="function">
    <text evidence="6">Transcriptional repressor that regulates multiple aspects of plant growth and development.</text>
</comment>
<dbReference type="InterPro" id="IPR038933">
    <property type="entry name" value="Ovate"/>
</dbReference>
<dbReference type="Proteomes" id="UP001168877">
    <property type="component" value="Unassembled WGS sequence"/>
</dbReference>
<evidence type="ECO:0000256" key="5">
    <source>
        <dbReference type="ARBA" id="ARBA00023242"/>
    </source>
</evidence>
<keyword evidence="10" id="KW-1185">Reference proteome</keyword>
<evidence type="ECO:0000256" key="6">
    <source>
        <dbReference type="RuleBase" id="RU367028"/>
    </source>
</evidence>
<reference evidence="9" key="2">
    <citation type="submission" date="2023-06" db="EMBL/GenBank/DDBJ databases">
        <authorList>
            <person name="Swenson N.G."/>
            <person name="Wegrzyn J.L."/>
            <person name="Mcevoy S.L."/>
        </authorList>
    </citation>
    <scope>NUCLEOTIDE SEQUENCE</scope>
    <source>
        <strain evidence="9">NS2018</strain>
        <tissue evidence="9">Leaf</tissue>
    </source>
</reference>
<protein>
    <recommendedName>
        <fullName evidence="6">Transcription repressor</fullName>
    </recommendedName>
    <alternativeName>
        <fullName evidence="6">Ovate family protein</fullName>
    </alternativeName>
</protein>
<dbReference type="EMBL" id="JAUESC010000388">
    <property type="protein sequence ID" value="KAK0571661.1"/>
    <property type="molecule type" value="Genomic_DNA"/>
</dbReference>
<evidence type="ECO:0000256" key="2">
    <source>
        <dbReference type="ARBA" id="ARBA00022491"/>
    </source>
</evidence>
<dbReference type="PANTHER" id="PTHR33057">
    <property type="entry name" value="TRANSCRIPTION REPRESSOR OFP7-RELATED"/>
    <property type="match status" value="1"/>
</dbReference>
<proteinExistence type="predicted"/>
<keyword evidence="3 6" id="KW-0805">Transcription regulation</keyword>
<keyword evidence="5 6" id="KW-0539">Nucleus</keyword>
<name>A0AA39V8U2_ACESA</name>
<dbReference type="PANTHER" id="PTHR33057:SF117">
    <property type="entry name" value="TRANSCRIPTION REPRESSOR OFP14"/>
    <property type="match status" value="1"/>
</dbReference>
<gene>
    <name evidence="9" type="ORF">LWI29_019619</name>
</gene>
<dbReference type="NCBIfam" id="TIGR01568">
    <property type="entry name" value="A_thal_3678"/>
    <property type="match status" value="1"/>
</dbReference>
<keyword evidence="4 6" id="KW-0804">Transcription</keyword>
<dbReference type="Pfam" id="PF04844">
    <property type="entry name" value="Ovate"/>
    <property type="match status" value="1"/>
</dbReference>
<evidence type="ECO:0000256" key="7">
    <source>
        <dbReference type="SAM" id="MobiDB-lite"/>
    </source>
</evidence>
<reference evidence="9" key="1">
    <citation type="journal article" date="2022" name="Plant J.">
        <title>Strategies of tolerance reflected in two North American maple genomes.</title>
        <authorList>
            <person name="McEvoy S.L."/>
            <person name="Sezen U.U."/>
            <person name="Trouern-Trend A."/>
            <person name="McMahon S.M."/>
            <person name="Schaberg P.G."/>
            <person name="Yang J."/>
            <person name="Wegrzyn J.L."/>
            <person name="Swenson N.G."/>
        </authorList>
    </citation>
    <scope>NUCLEOTIDE SEQUENCE</scope>
    <source>
        <strain evidence="9">NS2018</strain>
    </source>
</reference>
<feature type="domain" description="OVATE" evidence="8">
    <location>
        <begin position="65"/>
        <end position="127"/>
    </location>
</feature>
<evidence type="ECO:0000256" key="3">
    <source>
        <dbReference type="ARBA" id="ARBA00023015"/>
    </source>
</evidence>
<feature type="compositionally biased region" description="Low complexity" evidence="7">
    <location>
        <begin position="12"/>
        <end position="24"/>
    </location>
</feature>
<evidence type="ECO:0000256" key="1">
    <source>
        <dbReference type="ARBA" id="ARBA00004123"/>
    </source>
</evidence>
<dbReference type="GO" id="GO:0005634">
    <property type="term" value="C:nucleus"/>
    <property type="evidence" value="ECO:0007669"/>
    <property type="project" value="UniProtKB-SubCell"/>
</dbReference>
<comment type="subcellular location">
    <subcellularLocation>
        <location evidence="1 6">Nucleus</location>
    </subcellularLocation>
</comment>
<accession>A0AA39V8U2</accession>